<dbReference type="PRINTS" id="PR00465">
    <property type="entry name" value="EP450IV"/>
</dbReference>
<dbReference type="PANTHER" id="PTHR46206:SF9">
    <property type="entry name" value="CYTOCHROME P450"/>
    <property type="match status" value="1"/>
</dbReference>
<dbReference type="GO" id="GO:0020037">
    <property type="term" value="F:heme binding"/>
    <property type="evidence" value="ECO:0007669"/>
    <property type="project" value="InterPro"/>
</dbReference>
<protein>
    <recommendedName>
        <fullName evidence="11">Cytochrome P450</fullName>
    </recommendedName>
</protein>
<feature type="compositionally biased region" description="Basic and acidic residues" evidence="8">
    <location>
        <begin position="564"/>
        <end position="573"/>
    </location>
</feature>
<comment type="cofactor">
    <cofactor evidence="1 7">
        <name>heme</name>
        <dbReference type="ChEBI" id="CHEBI:30413"/>
    </cofactor>
</comment>
<dbReference type="EMBL" id="CP069028">
    <property type="protein sequence ID" value="QRC96964.1"/>
    <property type="molecule type" value="Genomic_DNA"/>
</dbReference>
<dbReference type="AlphaFoldDB" id="A0A7U2F5M2"/>
<evidence type="ECO:0000256" key="1">
    <source>
        <dbReference type="ARBA" id="ARBA00001971"/>
    </source>
</evidence>
<evidence type="ECO:0000256" key="8">
    <source>
        <dbReference type="SAM" id="MobiDB-lite"/>
    </source>
</evidence>
<dbReference type="VEuPathDB" id="FungiDB:JI435_018380"/>
<dbReference type="InterPro" id="IPR002403">
    <property type="entry name" value="Cyt_P450_E_grp-IV"/>
</dbReference>
<dbReference type="Gene3D" id="1.10.630.10">
    <property type="entry name" value="Cytochrome P450"/>
    <property type="match status" value="1"/>
</dbReference>
<comment type="similarity">
    <text evidence="3">Belongs to the cytochrome P450 family.</text>
</comment>
<evidence type="ECO:0000256" key="2">
    <source>
        <dbReference type="ARBA" id="ARBA00004685"/>
    </source>
</evidence>
<dbReference type="CDD" id="cd11041">
    <property type="entry name" value="CYP503A1-like"/>
    <property type="match status" value="1"/>
</dbReference>
<organism evidence="9 10">
    <name type="scientific">Phaeosphaeria nodorum (strain SN15 / ATCC MYA-4574 / FGSC 10173)</name>
    <name type="common">Glume blotch fungus</name>
    <name type="synonym">Parastagonospora nodorum</name>
    <dbReference type="NCBI Taxonomy" id="321614"/>
    <lineage>
        <taxon>Eukaryota</taxon>
        <taxon>Fungi</taxon>
        <taxon>Dikarya</taxon>
        <taxon>Ascomycota</taxon>
        <taxon>Pezizomycotina</taxon>
        <taxon>Dothideomycetes</taxon>
        <taxon>Pleosporomycetidae</taxon>
        <taxon>Pleosporales</taxon>
        <taxon>Pleosporineae</taxon>
        <taxon>Phaeosphaeriaceae</taxon>
        <taxon>Parastagonospora</taxon>
    </lineage>
</organism>
<dbReference type="InterPro" id="IPR001128">
    <property type="entry name" value="Cyt_P450"/>
</dbReference>
<feature type="region of interest" description="Disordered" evidence="8">
    <location>
        <begin position="554"/>
        <end position="573"/>
    </location>
</feature>
<accession>A0A7U2F5M2</accession>
<evidence type="ECO:0000256" key="4">
    <source>
        <dbReference type="ARBA" id="ARBA00022723"/>
    </source>
</evidence>
<evidence type="ECO:0000313" key="9">
    <source>
        <dbReference type="EMBL" id="QRC96964.1"/>
    </source>
</evidence>
<keyword evidence="6 7" id="KW-0408">Iron</keyword>
<reference evidence="10" key="1">
    <citation type="journal article" date="2021" name="BMC Genomics">
        <title>Chromosome-level genome assembly and manually-curated proteome of model necrotroph Parastagonospora nodorum Sn15 reveals a genome-wide trove of candidate effector homologs, and redundancy of virulence-related functions within an accessory chromosome.</title>
        <authorList>
            <person name="Bertazzoni S."/>
            <person name="Jones D.A.B."/>
            <person name="Phan H.T."/>
            <person name="Tan K.-C."/>
            <person name="Hane J.K."/>
        </authorList>
    </citation>
    <scope>NUCLEOTIDE SEQUENCE [LARGE SCALE GENOMIC DNA]</scope>
    <source>
        <strain evidence="10">SN15 / ATCC MYA-4574 / FGSC 10173)</strain>
    </source>
</reference>
<evidence type="ECO:0000256" key="6">
    <source>
        <dbReference type="ARBA" id="ARBA00023004"/>
    </source>
</evidence>
<keyword evidence="7" id="KW-0349">Heme</keyword>
<sequence length="573" mass="64962">MESLGRFSVSAGFNASSFMPPQLGLSRQILDNIRSTTFNLSPRETIFLIVCVAWALEPLFEKEPAVTSAVYHGYSSWLEPTLFLRARFILNAKALVASGSLKWKDRPFVLRRWDMDLTVFPNKFLDELRHYPASKLSGVHAHIGNMVPKWTYSEFMTQSDLQFRVLLQKVNPSLSKYLDVAQNELDHAWPIDMPQPQEWAVVDVQHALRMSVSRVTARLFLGESACRNREWLNLSVSFSIDFFACAYILRKIPKVLHPIIAPLLPLRWRLAKALRTSTAIVGPLVERHKDVVQRRAAGEKVAEEENLLNWMIDNAEADSTVEQHSHRQAFLTLASIFTTATTVSNLLFDLCAHPDWVVVLRTEIEEIEKDLGRFGERAGIGAEQWLPRLEKMDSALAESLRMSPPLLLVNQRHALVPISLKDGTHIPSGTRIACSKGDIVYNDPAADQFDPMRWYRKRYETGDTDKHLAVMPEKDYMHFGFGRQACPGRHLAVGMVKLMMIKLLSEFEFKFPQGKGRPKTFTADEYCFLDLSAKLMVRKRRIVSGVVEKSDAGSYMGEDPMIGDGDHRDGTGS</sequence>
<evidence type="ECO:0000256" key="5">
    <source>
        <dbReference type="ARBA" id="ARBA00023002"/>
    </source>
</evidence>
<feature type="binding site" description="axial binding residue" evidence="7">
    <location>
        <position position="486"/>
    </location>
    <ligand>
        <name>heme</name>
        <dbReference type="ChEBI" id="CHEBI:30413"/>
    </ligand>
    <ligandPart>
        <name>Fe</name>
        <dbReference type="ChEBI" id="CHEBI:18248"/>
    </ligandPart>
</feature>
<evidence type="ECO:0000256" key="3">
    <source>
        <dbReference type="ARBA" id="ARBA00010617"/>
    </source>
</evidence>
<dbReference type="SUPFAM" id="SSF48264">
    <property type="entry name" value="Cytochrome P450"/>
    <property type="match status" value="1"/>
</dbReference>
<evidence type="ECO:0000256" key="7">
    <source>
        <dbReference type="PIRSR" id="PIRSR602403-1"/>
    </source>
</evidence>
<dbReference type="GO" id="GO:0016705">
    <property type="term" value="F:oxidoreductase activity, acting on paired donors, with incorporation or reduction of molecular oxygen"/>
    <property type="evidence" value="ECO:0007669"/>
    <property type="project" value="InterPro"/>
</dbReference>
<name>A0A7U2F5M2_PHANO</name>
<dbReference type="PANTHER" id="PTHR46206">
    <property type="entry name" value="CYTOCHROME P450"/>
    <property type="match status" value="1"/>
</dbReference>
<dbReference type="OrthoDB" id="1844152at2759"/>
<evidence type="ECO:0000313" key="10">
    <source>
        <dbReference type="Proteomes" id="UP000663193"/>
    </source>
</evidence>
<gene>
    <name evidence="9" type="ORF">JI435_018380</name>
</gene>
<dbReference type="InterPro" id="IPR036396">
    <property type="entry name" value="Cyt_P450_sf"/>
</dbReference>
<keyword evidence="5" id="KW-0560">Oxidoreductase</keyword>
<dbReference type="GO" id="GO:0005506">
    <property type="term" value="F:iron ion binding"/>
    <property type="evidence" value="ECO:0007669"/>
    <property type="project" value="InterPro"/>
</dbReference>
<comment type="pathway">
    <text evidence="2">Mycotoxin biosynthesis.</text>
</comment>
<proteinExistence type="inferred from homology"/>
<dbReference type="GO" id="GO:0004497">
    <property type="term" value="F:monooxygenase activity"/>
    <property type="evidence" value="ECO:0007669"/>
    <property type="project" value="InterPro"/>
</dbReference>
<keyword evidence="10" id="KW-1185">Reference proteome</keyword>
<dbReference type="Pfam" id="PF00067">
    <property type="entry name" value="p450"/>
    <property type="match status" value="1"/>
</dbReference>
<keyword evidence="4 7" id="KW-0479">Metal-binding</keyword>
<evidence type="ECO:0008006" key="11">
    <source>
        <dbReference type="Google" id="ProtNLM"/>
    </source>
</evidence>
<dbReference type="Proteomes" id="UP000663193">
    <property type="component" value="Chromosome 6"/>
</dbReference>